<evidence type="ECO:0000313" key="3">
    <source>
        <dbReference type="Proteomes" id="UP000326396"/>
    </source>
</evidence>
<proteinExistence type="predicted"/>
<feature type="region of interest" description="Disordered" evidence="1">
    <location>
        <begin position="18"/>
        <end position="46"/>
    </location>
</feature>
<reference evidence="2 3" key="1">
    <citation type="submission" date="2019-05" db="EMBL/GenBank/DDBJ databases">
        <title>Mikania micrantha, genome provides insights into the molecular mechanism of rapid growth.</title>
        <authorList>
            <person name="Liu B."/>
        </authorList>
    </citation>
    <scope>NUCLEOTIDE SEQUENCE [LARGE SCALE GENOMIC DNA]</scope>
    <source>
        <strain evidence="2">NLD-2019</strain>
        <tissue evidence="2">Leaf</tissue>
    </source>
</reference>
<accession>A0A5N6LKT0</accession>
<feature type="compositionally biased region" description="Polar residues" evidence="1">
    <location>
        <begin position="37"/>
        <end position="46"/>
    </location>
</feature>
<protein>
    <submittedName>
        <fullName evidence="2">Uncharacterized protein</fullName>
    </submittedName>
</protein>
<evidence type="ECO:0000256" key="1">
    <source>
        <dbReference type="SAM" id="MobiDB-lite"/>
    </source>
</evidence>
<dbReference type="Proteomes" id="UP000326396">
    <property type="component" value="Linkage Group LG9"/>
</dbReference>
<comment type="caution">
    <text evidence="2">The sequence shown here is derived from an EMBL/GenBank/DDBJ whole genome shotgun (WGS) entry which is preliminary data.</text>
</comment>
<feature type="compositionally biased region" description="Gly residues" evidence="1">
    <location>
        <begin position="18"/>
        <end position="28"/>
    </location>
</feature>
<dbReference type="AlphaFoldDB" id="A0A5N6LKT0"/>
<dbReference type="EMBL" id="SZYD01000019">
    <property type="protein sequence ID" value="KAD2392737.1"/>
    <property type="molecule type" value="Genomic_DNA"/>
</dbReference>
<sequence length="88" mass="8993">MVMVVRSRILTAAGGGGWRMAAGDGGGQESTFAGVRSATSDPSNPITYHLRIPPATTITSPEDGGIFVQRFGAAMAGVGQEPSTMLVL</sequence>
<name>A0A5N6LKT0_9ASTR</name>
<organism evidence="2 3">
    <name type="scientific">Mikania micrantha</name>
    <name type="common">bitter vine</name>
    <dbReference type="NCBI Taxonomy" id="192012"/>
    <lineage>
        <taxon>Eukaryota</taxon>
        <taxon>Viridiplantae</taxon>
        <taxon>Streptophyta</taxon>
        <taxon>Embryophyta</taxon>
        <taxon>Tracheophyta</taxon>
        <taxon>Spermatophyta</taxon>
        <taxon>Magnoliopsida</taxon>
        <taxon>eudicotyledons</taxon>
        <taxon>Gunneridae</taxon>
        <taxon>Pentapetalae</taxon>
        <taxon>asterids</taxon>
        <taxon>campanulids</taxon>
        <taxon>Asterales</taxon>
        <taxon>Asteraceae</taxon>
        <taxon>Asteroideae</taxon>
        <taxon>Heliantheae alliance</taxon>
        <taxon>Eupatorieae</taxon>
        <taxon>Mikania</taxon>
    </lineage>
</organism>
<evidence type="ECO:0000313" key="2">
    <source>
        <dbReference type="EMBL" id="KAD2392737.1"/>
    </source>
</evidence>
<keyword evidence="3" id="KW-1185">Reference proteome</keyword>
<gene>
    <name evidence="2" type="ORF">E3N88_39714</name>
</gene>